<comment type="caution">
    <text evidence="2">The sequence shown here is derived from an EMBL/GenBank/DDBJ whole genome shotgun (WGS) entry which is preliminary data.</text>
</comment>
<dbReference type="AlphaFoldDB" id="A0A6M0RLK2"/>
<feature type="transmembrane region" description="Helical" evidence="1">
    <location>
        <begin position="6"/>
        <end position="28"/>
    </location>
</feature>
<feature type="transmembrane region" description="Helical" evidence="1">
    <location>
        <begin position="57"/>
        <end position="77"/>
    </location>
</feature>
<dbReference type="PANTHER" id="PTHR34679">
    <property type="match status" value="1"/>
</dbReference>
<reference evidence="2 3" key="1">
    <citation type="journal article" date="2020" name="Microb. Ecol.">
        <title>Ecogenomics of the Marine Benthic Filamentous Cyanobacterium Adonisia.</title>
        <authorList>
            <person name="Walter J.M."/>
            <person name="Coutinho F.H."/>
            <person name="Leomil L."/>
            <person name="Hargreaves P.I."/>
            <person name="Campeao M.E."/>
            <person name="Vieira V.V."/>
            <person name="Silva B.S."/>
            <person name="Fistarol G.O."/>
            <person name="Salomon P.S."/>
            <person name="Sawabe T."/>
            <person name="Mino S."/>
            <person name="Hosokawa M."/>
            <person name="Miyashita H."/>
            <person name="Maruyama F."/>
            <person name="van Verk M.C."/>
            <person name="Dutilh B.E."/>
            <person name="Thompson C.C."/>
            <person name="Thompson F.L."/>
        </authorList>
    </citation>
    <scope>NUCLEOTIDE SEQUENCE [LARGE SCALE GENOMIC DNA]</scope>
    <source>
        <strain evidence="2 3">CCMR0081</strain>
    </source>
</reference>
<dbReference type="PANTHER" id="PTHR34679:SF2">
    <property type="entry name" value="OS02G0122500 PROTEIN"/>
    <property type="match status" value="1"/>
</dbReference>
<dbReference type="InterPro" id="IPR025067">
    <property type="entry name" value="DUF4079"/>
</dbReference>
<sequence>MKYWLYAIHPAWMWVVFVLTIYALYLGLQSHRARKATGETKKTLVKQKFPQRHYQSAALLLALMTTGSIGVLGIEYLNSGKLYVVPHTIVGLVMTVLMANAAALAPFMQKGKEWARQIHMAFAFSITGLFGWQLITGFEVILEIIGEYKP</sequence>
<proteinExistence type="predicted"/>
<evidence type="ECO:0000313" key="3">
    <source>
        <dbReference type="Proteomes" id="UP000481033"/>
    </source>
</evidence>
<organism evidence="2 3">
    <name type="scientific">Adonisia turfae CCMR0081</name>
    <dbReference type="NCBI Taxonomy" id="2292702"/>
    <lineage>
        <taxon>Bacteria</taxon>
        <taxon>Bacillati</taxon>
        <taxon>Cyanobacteriota</taxon>
        <taxon>Adonisia</taxon>
        <taxon>Adonisia turfae</taxon>
    </lineage>
</organism>
<feature type="transmembrane region" description="Helical" evidence="1">
    <location>
        <begin position="89"/>
        <end position="108"/>
    </location>
</feature>
<dbReference type="EMBL" id="QXHD01000004">
    <property type="protein sequence ID" value="NEZ56692.1"/>
    <property type="molecule type" value="Genomic_DNA"/>
</dbReference>
<keyword evidence="1" id="KW-0472">Membrane</keyword>
<gene>
    <name evidence="2" type="ORF">DXZ20_13600</name>
</gene>
<evidence type="ECO:0000313" key="2">
    <source>
        <dbReference type="EMBL" id="NEZ56692.1"/>
    </source>
</evidence>
<keyword evidence="3" id="KW-1185">Reference proteome</keyword>
<name>A0A6M0RLK2_9CYAN</name>
<feature type="transmembrane region" description="Helical" evidence="1">
    <location>
        <begin position="120"/>
        <end position="145"/>
    </location>
</feature>
<keyword evidence="1" id="KW-1133">Transmembrane helix</keyword>
<dbReference type="Pfam" id="PF13301">
    <property type="entry name" value="DUF4079"/>
    <property type="match status" value="1"/>
</dbReference>
<protein>
    <submittedName>
        <fullName evidence="2">DUF4079 domain-containing protein</fullName>
    </submittedName>
</protein>
<dbReference type="Proteomes" id="UP000481033">
    <property type="component" value="Unassembled WGS sequence"/>
</dbReference>
<evidence type="ECO:0000256" key="1">
    <source>
        <dbReference type="SAM" id="Phobius"/>
    </source>
</evidence>
<accession>A0A6M0RLK2</accession>
<keyword evidence="1" id="KW-0812">Transmembrane</keyword>